<dbReference type="PANTHER" id="PTHR40142">
    <property type="entry name" value="BPI FOLD-CONTAINING FAMILY B, MEMBER 9B-RELATED"/>
    <property type="match status" value="1"/>
</dbReference>
<feature type="signal peptide" evidence="2">
    <location>
        <begin position="1"/>
        <end position="18"/>
    </location>
</feature>
<evidence type="ECO:0000256" key="2">
    <source>
        <dbReference type="SAM" id="SignalP"/>
    </source>
</evidence>
<evidence type="ECO:0000313" key="5">
    <source>
        <dbReference type="RefSeq" id="XP_040588991.1"/>
    </source>
</evidence>
<evidence type="ECO:0000313" key="3">
    <source>
        <dbReference type="Proteomes" id="UP000886700"/>
    </source>
</evidence>
<organism evidence="3 4">
    <name type="scientific">Mesocricetus auratus</name>
    <name type="common">Golden hamster</name>
    <dbReference type="NCBI Taxonomy" id="10036"/>
    <lineage>
        <taxon>Eukaryota</taxon>
        <taxon>Metazoa</taxon>
        <taxon>Chordata</taxon>
        <taxon>Craniata</taxon>
        <taxon>Vertebrata</taxon>
        <taxon>Euteleostomi</taxon>
        <taxon>Mammalia</taxon>
        <taxon>Eutheria</taxon>
        <taxon>Euarchontoglires</taxon>
        <taxon>Glires</taxon>
        <taxon>Rodentia</taxon>
        <taxon>Myomorpha</taxon>
        <taxon>Muroidea</taxon>
        <taxon>Cricetidae</taxon>
        <taxon>Cricetinae</taxon>
        <taxon>Mesocricetus</taxon>
    </lineage>
</organism>
<dbReference type="InterPro" id="IPR034433">
    <property type="entry name" value="Vomeromodulin"/>
</dbReference>
<evidence type="ECO:0000313" key="4">
    <source>
        <dbReference type="RefSeq" id="XP_040588969.1"/>
    </source>
</evidence>
<accession>A0ABM2WDJ8</accession>
<name>A0ABM2WDJ8_MESAU</name>
<feature type="region of interest" description="Disordered" evidence="1">
    <location>
        <begin position="148"/>
        <end position="167"/>
    </location>
</feature>
<feature type="region of interest" description="Disordered" evidence="1">
    <location>
        <begin position="45"/>
        <end position="70"/>
    </location>
</feature>
<sequence length="586" mass="62398">MWALRALVIMLSIQAGTLDLVETPPVVSNLPVAVPNVNTLPLNLPTPPHLKGSSNKQGSPIKKHPAASRGGKCAPAARYFLSSGKLHDYLMNNLPPQIEDIVKCDDVGLAGVLGVLLTTVESPDLLSLLDPSSLLKGAGALGLDTVLGKEGNEHSSKPSSGSKATGGLNQLLAGGTGGLDSLLNLGGGKGSGKGLLNGEGLSSVGKPLHDVVENVDNIKDSVEKKIKETLPSDIKEPVLDLLKMNIKDLVLKLKVDQVTVDSTDITMAADEIQVHSEVTANIGGEGVLGPVISLMQFESNLEVTMKVAISSNNTQCVNLDIQDTHIQVNEIKIQLIETVTGTVPLPVPLPLKDVIPIVLSAEMNENLEKSNSCAIVLKDFNDCKNATGLFKYQAQGAKISHKGLSIPYCVKANFGKKAVPVPGGRLPPDPKNATISVTMSSSMLKILLIYVAKQSSVKMNDLEANITKVAYAFQKDKHLRVYYEVAITKDGQDFATGKTQLIIAHGSKISKTKLESNIKLTSSDHRVEPPESKEEVDGILDEVKKKAFSGFNELYKQMNIPEGVSSFAIMNANVNPLKSSDLQATN</sequence>
<protein>
    <submittedName>
        <fullName evidence="4 5">Vomeromodulin-like</fullName>
    </submittedName>
</protein>
<gene>
    <name evidence="4" type="primary">LOC101835304</name>
    <name evidence="5" type="synonym">LOC121134563</name>
</gene>
<reference evidence="4 5" key="1">
    <citation type="submission" date="2025-05" db="UniProtKB">
        <authorList>
            <consortium name="RefSeq"/>
        </authorList>
    </citation>
    <scope>IDENTIFICATION</scope>
    <source>
        <tissue evidence="4 5">Liver</tissue>
    </source>
</reference>
<evidence type="ECO:0000256" key="1">
    <source>
        <dbReference type="SAM" id="MobiDB-lite"/>
    </source>
</evidence>
<proteinExistence type="predicted"/>
<dbReference type="RefSeq" id="XP_040588969.1">
    <property type="nucleotide sequence ID" value="XM_040733035.1"/>
</dbReference>
<dbReference type="GeneID" id="101835304"/>
<keyword evidence="2" id="KW-0732">Signal</keyword>
<dbReference type="Proteomes" id="UP000886700">
    <property type="component" value="Unplaced"/>
</dbReference>
<keyword evidence="3" id="KW-1185">Reference proteome</keyword>
<dbReference type="PANTHER" id="PTHR40142:SF1">
    <property type="entry name" value="BPI FOLD CONTAINING FAMILY B, MEMBER 9B-RELATED"/>
    <property type="match status" value="1"/>
</dbReference>
<dbReference type="RefSeq" id="XP_040588991.1">
    <property type="nucleotide sequence ID" value="XM_040733057.1"/>
</dbReference>
<feature type="chain" id="PRO_5045023933" evidence="2">
    <location>
        <begin position="19"/>
        <end position="586"/>
    </location>
</feature>